<proteinExistence type="predicted"/>
<dbReference type="EMBL" id="FQVB01000003">
    <property type="protein sequence ID" value="SHE33520.1"/>
    <property type="molecule type" value="Genomic_DNA"/>
</dbReference>
<evidence type="ECO:0000256" key="1">
    <source>
        <dbReference type="SAM" id="MobiDB-lite"/>
    </source>
</evidence>
<evidence type="ECO:0000313" key="2">
    <source>
        <dbReference type="EMBL" id="SHE33520.1"/>
    </source>
</evidence>
<sequence>MSSSYLEKPRHLRLDEELPRDGWPARPLKTPSPADGDAYLDFLEDIGAFSKSKGAAKVFDDVFRLPGCDEDTPDPQESEG</sequence>
<dbReference type="Proteomes" id="UP000184076">
    <property type="component" value="Unassembled WGS sequence"/>
</dbReference>
<name>A0A1M4SMR7_9BACT</name>
<gene>
    <name evidence="2" type="ORF">SAMN02745206_00139</name>
</gene>
<reference evidence="3" key="1">
    <citation type="submission" date="2016-11" db="EMBL/GenBank/DDBJ databases">
        <authorList>
            <person name="Varghese N."/>
            <person name="Submissions S."/>
        </authorList>
    </citation>
    <scope>NUCLEOTIDE SEQUENCE [LARGE SCALE GENOMIC DNA]</scope>
    <source>
        <strain evidence="3">DSM 9756</strain>
    </source>
</reference>
<keyword evidence="3" id="KW-1185">Reference proteome</keyword>
<dbReference type="STRING" id="1121391.SAMN02745206_00139"/>
<organism evidence="2 3">
    <name type="scientific">Desulfacinum infernum DSM 9756</name>
    <dbReference type="NCBI Taxonomy" id="1121391"/>
    <lineage>
        <taxon>Bacteria</taxon>
        <taxon>Pseudomonadati</taxon>
        <taxon>Thermodesulfobacteriota</taxon>
        <taxon>Syntrophobacteria</taxon>
        <taxon>Syntrophobacterales</taxon>
        <taxon>Syntrophobacteraceae</taxon>
        <taxon>Desulfacinum</taxon>
    </lineage>
</organism>
<dbReference type="AlphaFoldDB" id="A0A1M4SMR7"/>
<accession>A0A1M4SMR7</accession>
<feature type="compositionally biased region" description="Basic and acidic residues" evidence="1">
    <location>
        <begin position="7"/>
        <end position="20"/>
    </location>
</feature>
<evidence type="ECO:0000313" key="3">
    <source>
        <dbReference type="Proteomes" id="UP000184076"/>
    </source>
</evidence>
<feature type="region of interest" description="Disordered" evidence="1">
    <location>
        <begin position="1"/>
        <end position="34"/>
    </location>
</feature>
<protein>
    <submittedName>
        <fullName evidence="2">Uncharacterized protein</fullName>
    </submittedName>
</protein>